<keyword evidence="3" id="KW-1185">Reference proteome</keyword>
<evidence type="ECO:0000256" key="1">
    <source>
        <dbReference type="SAM" id="MobiDB-lite"/>
    </source>
</evidence>
<protein>
    <submittedName>
        <fullName evidence="2">Uncharacterized protein</fullName>
    </submittedName>
</protein>
<feature type="region of interest" description="Disordered" evidence="1">
    <location>
        <begin position="1"/>
        <end position="44"/>
    </location>
</feature>
<proteinExistence type="predicted"/>
<evidence type="ECO:0000313" key="2">
    <source>
        <dbReference type="EMBL" id="KAK2873109.1"/>
    </source>
</evidence>
<organism evidence="2 3">
    <name type="scientific">Cirrhinus molitorella</name>
    <name type="common">mud carp</name>
    <dbReference type="NCBI Taxonomy" id="172907"/>
    <lineage>
        <taxon>Eukaryota</taxon>
        <taxon>Metazoa</taxon>
        <taxon>Chordata</taxon>
        <taxon>Craniata</taxon>
        <taxon>Vertebrata</taxon>
        <taxon>Euteleostomi</taxon>
        <taxon>Actinopterygii</taxon>
        <taxon>Neopterygii</taxon>
        <taxon>Teleostei</taxon>
        <taxon>Ostariophysi</taxon>
        <taxon>Cypriniformes</taxon>
        <taxon>Cyprinidae</taxon>
        <taxon>Labeoninae</taxon>
        <taxon>Labeonini</taxon>
        <taxon>Cirrhinus</taxon>
    </lineage>
</organism>
<sequence>MDERGNVNTDSDKSCMDCPSDKTPMQSAAWDTGPPTRATGAETSTFTKEPARQVLAIGTSWKPHPTLRKHITPLWGWTTPPASSHLQITKDSERQPNLNDKIDLCSISMARDLGHLLQIAYLSLSLRILLSEASVAGCFGGRRRVVEVGRQTGESRVVQCTMGRAGDATALAGEAITSTVGLTAYTCLLPSRTARILMLGELLGEESQVSEARRGSWPDCRHAANGMPKPIWNCPHPPSLPIPHASSSFHTPT</sequence>
<feature type="compositionally biased region" description="Basic and acidic residues" evidence="1">
    <location>
        <begin position="1"/>
        <end position="15"/>
    </location>
</feature>
<reference evidence="2" key="1">
    <citation type="submission" date="2023-08" db="EMBL/GenBank/DDBJ databases">
        <title>Chromosome-level Genome Assembly of mud carp (Cirrhinus molitorella).</title>
        <authorList>
            <person name="Liu H."/>
        </authorList>
    </citation>
    <scope>NUCLEOTIDE SEQUENCE</scope>
    <source>
        <strain evidence="2">Prfri</strain>
        <tissue evidence="2">Muscle</tissue>
    </source>
</reference>
<accession>A0AA88TFS9</accession>
<gene>
    <name evidence="2" type="ORF">Q8A67_023006</name>
</gene>
<name>A0AA88TFS9_9TELE</name>
<dbReference type="EMBL" id="JAUYZG010000022">
    <property type="protein sequence ID" value="KAK2873109.1"/>
    <property type="molecule type" value="Genomic_DNA"/>
</dbReference>
<comment type="caution">
    <text evidence="2">The sequence shown here is derived from an EMBL/GenBank/DDBJ whole genome shotgun (WGS) entry which is preliminary data.</text>
</comment>
<dbReference type="Proteomes" id="UP001187343">
    <property type="component" value="Unassembled WGS sequence"/>
</dbReference>
<dbReference type="AlphaFoldDB" id="A0AA88TFS9"/>
<evidence type="ECO:0000313" key="3">
    <source>
        <dbReference type="Proteomes" id="UP001187343"/>
    </source>
</evidence>